<proteinExistence type="predicted"/>
<dbReference type="Gene3D" id="2.60.40.10">
    <property type="entry name" value="Immunoglobulins"/>
    <property type="match status" value="1"/>
</dbReference>
<evidence type="ECO:0000256" key="2">
    <source>
        <dbReference type="ARBA" id="ARBA00023130"/>
    </source>
</evidence>
<evidence type="ECO:0000259" key="4">
    <source>
        <dbReference type="PROSITE" id="PS50835"/>
    </source>
</evidence>
<name>A0A7L4KJ44_9AVES</name>
<dbReference type="SUPFAM" id="SSF48726">
    <property type="entry name" value="Immunoglobulin"/>
    <property type="match status" value="1"/>
</dbReference>
<evidence type="ECO:0000256" key="3">
    <source>
        <dbReference type="ARBA" id="ARBA00043265"/>
    </source>
</evidence>
<dbReference type="InterPro" id="IPR013106">
    <property type="entry name" value="Ig_V-set"/>
</dbReference>
<dbReference type="GO" id="GO:0002250">
    <property type="term" value="P:adaptive immune response"/>
    <property type="evidence" value="ECO:0007669"/>
    <property type="project" value="UniProtKB-KW"/>
</dbReference>
<feature type="non-terminal residue" evidence="5">
    <location>
        <position position="1"/>
    </location>
</feature>
<dbReference type="FunFam" id="2.60.40.10:FF:002198">
    <property type="entry name" value="Immunoglobulin heavy variable 5-2"/>
    <property type="match status" value="1"/>
</dbReference>
<evidence type="ECO:0000313" key="5">
    <source>
        <dbReference type="EMBL" id="NXY52295.1"/>
    </source>
</evidence>
<feature type="domain" description="Ig-like" evidence="4">
    <location>
        <begin position="18"/>
        <end position="107"/>
    </location>
</feature>
<evidence type="ECO:0000256" key="1">
    <source>
        <dbReference type="ARBA" id="ARBA00022859"/>
    </source>
</evidence>
<sequence length="107" mass="11496">GSWKVLKGSLVESGGGLVSPGGSMDLVCKGSGYTFSDFTMNWVRQAPDKGLEYVAGISEDGDYTEYSPAVKCRFTISRDNDQATVTLQMTSLKPEDTGNYYCTKSAA</sequence>
<dbReference type="InterPro" id="IPR013783">
    <property type="entry name" value="Ig-like_fold"/>
</dbReference>
<dbReference type="InterPro" id="IPR036179">
    <property type="entry name" value="Ig-like_dom_sf"/>
</dbReference>
<dbReference type="PANTHER" id="PTHR23266">
    <property type="entry name" value="IMMUNOGLOBULIN HEAVY CHAIN"/>
    <property type="match status" value="1"/>
</dbReference>
<keyword evidence="6" id="KW-1185">Reference proteome</keyword>
<reference evidence="5 6" key="1">
    <citation type="submission" date="2019-09" db="EMBL/GenBank/DDBJ databases">
        <title>Bird 10,000 Genomes (B10K) Project - Family phase.</title>
        <authorList>
            <person name="Zhang G."/>
        </authorList>
    </citation>
    <scope>NUCLEOTIDE SEQUENCE [LARGE SCALE GENOMIC DNA]</scope>
    <source>
        <strain evidence="5">B10K-CU-031-02</strain>
        <tissue evidence="5">Muscle</tissue>
    </source>
</reference>
<evidence type="ECO:0000313" key="6">
    <source>
        <dbReference type="Proteomes" id="UP000519239"/>
    </source>
</evidence>
<dbReference type="OrthoDB" id="8865476at2759"/>
<keyword evidence="3" id="KW-1280">Immunoglobulin</keyword>
<dbReference type="PROSITE" id="PS50835">
    <property type="entry name" value="IG_LIKE"/>
    <property type="match status" value="1"/>
</dbReference>
<comment type="caution">
    <text evidence="5">The sequence shown here is derived from an EMBL/GenBank/DDBJ whole genome shotgun (WGS) entry which is preliminary data.</text>
</comment>
<dbReference type="Proteomes" id="UP000519239">
    <property type="component" value="Unassembled WGS sequence"/>
</dbReference>
<organism evidence="5 6">
    <name type="scientific">Ceuthmochares aereus</name>
    <dbReference type="NCBI Taxonomy" id="1961834"/>
    <lineage>
        <taxon>Eukaryota</taxon>
        <taxon>Metazoa</taxon>
        <taxon>Chordata</taxon>
        <taxon>Craniata</taxon>
        <taxon>Vertebrata</taxon>
        <taxon>Euteleostomi</taxon>
        <taxon>Archelosauria</taxon>
        <taxon>Archosauria</taxon>
        <taxon>Dinosauria</taxon>
        <taxon>Saurischia</taxon>
        <taxon>Theropoda</taxon>
        <taxon>Coelurosauria</taxon>
        <taxon>Aves</taxon>
        <taxon>Neognathae</taxon>
        <taxon>Neoaves</taxon>
        <taxon>Otidimorphae</taxon>
        <taxon>Cuculiformes</taxon>
        <taxon>Cuculidae</taxon>
        <taxon>Ceuthmochares</taxon>
    </lineage>
</organism>
<dbReference type="EMBL" id="VWPQ01024754">
    <property type="protein sequence ID" value="NXY52295.1"/>
    <property type="molecule type" value="Genomic_DNA"/>
</dbReference>
<feature type="non-terminal residue" evidence="5">
    <location>
        <position position="107"/>
    </location>
</feature>
<keyword evidence="1" id="KW-0391">Immunity</keyword>
<dbReference type="GO" id="GO:0005576">
    <property type="term" value="C:extracellular region"/>
    <property type="evidence" value="ECO:0007669"/>
    <property type="project" value="UniProtKB-ARBA"/>
</dbReference>
<gene>
    <name evidence="5" type="primary">Ighv364d_8</name>
    <name evidence="5" type="ORF">CEUAER_R01560</name>
</gene>
<dbReference type="AlphaFoldDB" id="A0A7L4KJ44"/>
<dbReference type="SMART" id="SM00406">
    <property type="entry name" value="IGv"/>
    <property type="match status" value="1"/>
</dbReference>
<dbReference type="InterPro" id="IPR007110">
    <property type="entry name" value="Ig-like_dom"/>
</dbReference>
<dbReference type="InterPro" id="IPR050199">
    <property type="entry name" value="IgHV"/>
</dbReference>
<keyword evidence="2" id="KW-1064">Adaptive immunity</keyword>
<accession>A0A7L4KJ44</accession>
<protein>
    <submittedName>
        <fullName evidence="5">HV64D protein</fullName>
    </submittedName>
</protein>
<dbReference type="Pfam" id="PF07686">
    <property type="entry name" value="V-set"/>
    <property type="match status" value="1"/>
</dbReference>
<dbReference type="GO" id="GO:0019814">
    <property type="term" value="C:immunoglobulin complex"/>
    <property type="evidence" value="ECO:0007669"/>
    <property type="project" value="UniProtKB-KW"/>
</dbReference>